<protein>
    <submittedName>
        <fullName evidence="1">Uncharacterized protein</fullName>
    </submittedName>
</protein>
<organism evidence="1 2">
    <name type="scientific">Sphingobacterium athyrii</name>
    <dbReference type="NCBI Taxonomy" id="2152717"/>
    <lineage>
        <taxon>Bacteria</taxon>
        <taxon>Pseudomonadati</taxon>
        <taxon>Bacteroidota</taxon>
        <taxon>Sphingobacteriia</taxon>
        <taxon>Sphingobacteriales</taxon>
        <taxon>Sphingobacteriaceae</taxon>
        <taxon>Sphingobacterium</taxon>
    </lineage>
</organism>
<dbReference type="Proteomes" id="UP000250831">
    <property type="component" value="Unassembled WGS sequence"/>
</dbReference>
<comment type="caution">
    <text evidence="1">The sequence shown here is derived from an EMBL/GenBank/DDBJ whole genome shotgun (WGS) entry which is preliminary data.</text>
</comment>
<keyword evidence="2" id="KW-1185">Reference proteome</keyword>
<dbReference type="EMBL" id="QCXX01000006">
    <property type="protein sequence ID" value="PUV22573.1"/>
    <property type="molecule type" value="Genomic_DNA"/>
</dbReference>
<reference evidence="1 2" key="1">
    <citation type="submission" date="2018-04" db="EMBL/GenBank/DDBJ databases">
        <title>Sphingobacterium sp. M46 Genome.</title>
        <authorList>
            <person name="Cheng J."/>
            <person name="Li Y."/>
        </authorList>
    </citation>
    <scope>NUCLEOTIDE SEQUENCE [LARGE SCALE GENOMIC DNA]</scope>
    <source>
        <strain evidence="1 2">M46</strain>
    </source>
</reference>
<dbReference type="OrthoDB" id="6910425at2"/>
<evidence type="ECO:0000313" key="1">
    <source>
        <dbReference type="EMBL" id="PUV22573.1"/>
    </source>
</evidence>
<dbReference type="RefSeq" id="WP_108635602.1">
    <property type="nucleotide sequence ID" value="NZ_QCXX01000006.1"/>
</dbReference>
<gene>
    <name evidence="1" type="ORF">DCO56_20405</name>
</gene>
<name>A0A363NP85_9SPHI</name>
<accession>A0A363NP85</accession>
<dbReference type="AlphaFoldDB" id="A0A363NP85"/>
<proteinExistence type="predicted"/>
<sequence length="178" mass="20751">MELDTLYISIQIERERLNAFFAARPMQAAIDKNWLQWWESRQMYNKLALETIPTYSKQCIRDVLDDLLRTASYGAMEQYDDTNQRWTFAALHFSENYHEILPMLALFKQLASYTESGFALIFDWMWGGDTVMAYVDFKGGEASLEPVTASYEIELKRFEEADSYLQVLSEALYGNGQD</sequence>
<evidence type="ECO:0000313" key="2">
    <source>
        <dbReference type="Proteomes" id="UP000250831"/>
    </source>
</evidence>